<dbReference type="InterPro" id="IPR007148">
    <property type="entry name" value="SSU_processome_Utp12"/>
</dbReference>
<dbReference type="Gene3D" id="2.130.10.10">
    <property type="entry name" value="YVTN repeat-like/Quinoprotein amine dehydrogenase"/>
    <property type="match status" value="2"/>
</dbReference>
<dbReference type="PANTHER" id="PTHR44267">
    <property type="entry name" value="WD REPEAT-CONTAINING PROTEIN 43"/>
    <property type="match status" value="1"/>
</dbReference>
<dbReference type="SUPFAM" id="SSF50978">
    <property type="entry name" value="WD40 repeat-like"/>
    <property type="match status" value="1"/>
</dbReference>
<feature type="compositionally biased region" description="Acidic residues" evidence="7">
    <location>
        <begin position="789"/>
        <end position="808"/>
    </location>
</feature>
<evidence type="ECO:0000256" key="7">
    <source>
        <dbReference type="SAM" id="MobiDB-lite"/>
    </source>
</evidence>
<accession>A0A166IPP9</accession>
<comment type="subcellular location">
    <subcellularLocation>
        <location evidence="1">Nucleus</location>
    </subcellularLocation>
</comment>
<name>A0A166IPP9_9AGAM</name>
<dbReference type="Proteomes" id="UP000076798">
    <property type="component" value="Unassembled WGS sequence"/>
</dbReference>
<feature type="region of interest" description="Disordered" evidence="7">
    <location>
        <begin position="497"/>
        <end position="528"/>
    </location>
</feature>
<dbReference type="InterPro" id="IPR052414">
    <property type="entry name" value="U3_snoRNA-assoc_WDR"/>
</dbReference>
<keyword evidence="2 6" id="KW-0853">WD repeat</keyword>
<keyword evidence="4" id="KW-0539">Nucleus</keyword>
<evidence type="ECO:0000259" key="8">
    <source>
        <dbReference type="Pfam" id="PF04003"/>
    </source>
</evidence>
<comment type="similarity">
    <text evidence="5">Belongs to the UTP5 family.</text>
</comment>
<feature type="region of interest" description="Disordered" evidence="7">
    <location>
        <begin position="1"/>
        <end position="38"/>
    </location>
</feature>
<dbReference type="STRING" id="1314776.A0A166IPP9"/>
<gene>
    <name evidence="9" type="ORF">SISSUDRAFT_1124600</name>
</gene>
<evidence type="ECO:0000256" key="2">
    <source>
        <dbReference type="ARBA" id="ARBA00022574"/>
    </source>
</evidence>
<evidence type="ECO:0000313" key="9">
    <source>
        <dbReference type="EMBL" id="KZT43948.1"/>
    </source>
</evidence>
<dbReference type="GO" id="GO:0032040">
    <property type="term" value="C:small-subunit processome"/>
    <property type="evidence" value="ECO:0007669"/>
    <property type="project" value="UniProtKB-ARBA"/>
</dbReference>
<evidence type="ECO:0000256" key="1">
    <source>
        <dbReference type="ARBA" id="ARBA00004123"/>
    </source>
</evidence>
<dbReference type="AlphaFoldDB" id="A0A166IPP9"/>
<feature type="repeat" description="WD" evidence="6">
    <location>
        <begin position="262"/>
        <end position="299"/>
    </location>
</feature>
<dbReference type="InterPro" id="IPR001680">
    <property type="entry name" value="WD40_rpt"/>
</dbReference>
<dbReference type="GO" id="GO:0000462">
    <property type="term" value="P:maturation of SSU-rRNA from tricistronic rRNA transcript (SSU-rRNA, 5.8S rRNA, LSU-rRNA)"/>
    <property type="evidence" value="ECO:0007669"/>
    <property type="project" value="TreeGrafter"/>
</dbReference>
<dbReference type="Pfam" id="PF04003">
    <property type="entry name" value="Utp12"/>
    <property type="match status" value="1"/>
</dbReference>
<feature type="compositionally biased region" description="Acidic residues" evidence="7">
    <location>
        <begin position="719"/>
        <end position="779"/>
    </location>
</feature>
<reference evidence="9 10" key="1">
    <citation type="journal article" date="2016" name="Mol. Biol. Evol.">
        <title>Comparative Genomics of Early-Diverging Mushroom-Forming Fungi Provides Insights into the Origins of Lignocellulose Decay Capabilities.</title>
        <authorList>
            <person name="Nagy L.G."/>
            <person name="Riley R."/>
            <person name="Tritt A."/>
            <person name="Adam C."/>
            <person name="Daum C."/>
            <person name="Floudas D."/>
            <person name="Sun H."/>
            <person name="Yadav J.S."/>
            <person name="Pangilinan J."/>
            <person name="Larsson K.H."/>
            <person name="Matsuura K."/>
            <person name="Barry K."/>
            <person name="Labutti K."/>
            <person name="Kuo R."/>
            <person name="Ohm R.A."/>
            <person name="Bhattacharya S.S."/>
            <person name="Shirouzu T."/>
            <person name="Yoshinaga Y."/>
            <person name="Martin F.M."/>
            <person name="Grigoriev I.V."/>
            <person name="Hibbett D.S."/>
        </authorList>
    </citation>
    <scope>NUCLEOTIDE SEQUENCE [LARGE SCALE GENOMIC DNA]</scope>
    <source>
        <strain evidence="9 10">HHB10207 ss-3</strain>
    </source>
</reference>
<dbReference type="PROSITE" id="PS00678">
    <property type="entry name" value="WD_REPEATS_1"/>
    <property type="match status" value="1"/>
</dbReference>
<proteinExistence type="inferred from homology"/>
<evidence type="ECO:0000256" key="6">
    <source>
        <dbReference type="PROSITE-ProRule" id="PRU00221"/>
    </source>
</evidence>
<feature type="domain" description="Small-subunit processome Utp12" evidence="8">
    <location>
        <begin position="550"/>
        <end position="664"/>
    </location>
</feature>
<keyword evidence="3" id="KW-0677">Repeat</keyword>
<feature type="region of interest" description="Disordered" evidence="7">
    <location>
        <begin position="680"/>
        <end position="808"/>
    </location>
</feature>
<dbReference type="SMART" id="SM00320">
    <property type="entry name" value="WD40"/>
    <property type="match status" value="3"/>
</dbReference>
<evidence type="ECO:0000313" key="10">
    <source>
        <dbReference type="Proteomes" id="UP000076798"/>
    </source>
</evidence>
<evidence type="ECO:0000256" key="3">
    <source>
        <dbReference type="ARBA" id="ARBA00022737"/>
    </source>
</evidence>
<feature type="compositionally biased region" description="Polar residues" evidence="7">
    <location>
        <begin position="497"/>
        <end position="507"/>
    </location>
</feature>
<feature type="compositionally biased region" description="Polar residues" evidence="7">
    <location>
        <begin position="16"/>
        <end position="38"/>
    </location>
</feature>
<sequence length="808" mass="86209">MSVSSKKTKNSKQTTPRSRPASTTLLSNPVDNGSSRHQISSFSPDAVLFAHVSLAVDKDRLRIFSAVSGQPVAEHIPDASHINGLSWGRLLASDSSETAAVEDVEALRTKKRKKKSANAGSSPSVPLETTVVALALSSGRIEIFSPSHGRVLRTLSNPTHKAAVTAVRMQNRSQEGLDVSLVWSSNSEGGIHLWNASSGALLRTWQGTDGAQFSALALKPDSGDEEPSILAGSSSIYLLATPLPGSTNSAPDSLPLKSLAKVTGHVSAIQKLEWVPSASPSLFISTANEDRFVNVWDISVPASGETVASVTLDSEVRDAAVGQLEGERRHLLTVSAKGVVAVFDLPPTLRAASSASKTNSHTKLIPQSVAMITSPGPQSLVPISASFVVDRPGIIRIASRLSDVKTIFNDVRYLEENGDFIAEIVVSRDDINLILARDDKNSKGSVSKRYVEGEGLKAVTGIELGQDNQHDAVATPDGALDVDMAELSLGQRLSALNGTTSQPQDASSMDEDEAPHTGSSNNKRKKRANTVVIPVNSLTRTLIQALHSSDSRLLESCLQHSDPTVIQNTVIRLPPQLAVPLLSACVERLGRGPRAEKGGGGGASAQRGTVLVAWVKAVLVVHSGHLMTMPDLVARLASLHSTLTTRLTLQDRLLSLSGRLDLVLSQIELRSSTLAAPLTTVRKPKQPKASSEPKVSKYVEEESSSEDDDEARMQVEVEKGDDEGSVEDVELGAASDEEIRDEGDEDGDAGSAIDGEEEESESDEGDQDDDDDDDEEGDEPDRKGMNGFIDDEAEEWSQEEDEEDDDSE</sequence>
<organism evidence="9 10">
    <name type="scientific">Sistotremastrum suecicum HHB10207 ss-3</name>
    <dbReference type="NCBI Taxonomy" id="1314776"/>
    <lineage>
        <taxon>Eukaryota</taxon>
        <taxon>Fungi</taxon>
        <taxon>Dikarya</taxon>
        <taxon>Basidiomycota</taxon>
        <taxon>Agaricomycotina</taxon>
        <taxon>Agaricomycetes</taxon>
        <taxon>Sistotremastrales</taxon>
        <taxon>Sistotremastraceae</taxon>
        <taxon>Sistotremastrum</taxon>
    </lineage>
</organism>
<dbReference type="InterPro" id="IPR019775">
    <property type="entry name" value="WD40_repeat_CS"/>
</dbReference>
<feature type="compositionally biased region" description="Acidic residues" evidence="7">
    <location>
        <begin position="701"/>
        <end position="710"/>
    </location>
</feature>
<dbReference type="PROSITE" id="PS50294">
    <property type="entry name" value="WD_REPEATS_REGION"/>
    <property type="match status" value="1"/>
</dbReference>
<feature type="compositionally biased region" description="Basic residues" evidence="7">
    <location>
        <begin position="1"/>
        <end position="10"/>
    </location>
</feature>
<keyword evidence="10" id="KW-1185">Reference proteome</keyword>
<dbReference type="PROSITE" id="PS50082">
    <property type="entry name" value="WD_REPEATS_2"/>
    <property type="match status" value="1"/>
</dbReference>
<dbReference type="InterPro" id="IPR015943">
    <property type="entry name" value="WD40/YVTN_repeat-like_dom_sf"/>
</dbReference>
<protein>
    <submittedName>
        <fullName evidence="9">NUC189-domain-containing protein</fullName>
    </submittedName>
</protein>
<evidence type="ECO:0000256" key="4">
    <source>
        <dbReference type="ARBA" id="ARBA00023242"/>
    </source>
</evidence>
<dbReference type="OrthoDB" id="30195at2759"/>
<evidence type="ECO:0000256" key="5">
    <source>
        <dbReference type="ARBA" id="ARBA00038335"/>
    </source>
</evidence>
<dbReference type="PANTHER" id="PTHR44267:SF1">
    <property type="entry name" value="WD REPEAT-CONTAINING PROTEIN 43"/>
    <property type="match status" value="1"/>
</dbReference>
<dbReference type="EMBL" id="KV428006">
    <property type="protein sequence ID" value="KZT43948.1"/>
    <property type="molecule type" value="Genomic_DNA"/>
</dbReference>
<dbReference type="InterPro" id="IPR036322">
    <property type="entry name" value="WD40_repeat_dom_sf"/>
</dbReference>